<dbReference type="InterPro" id="IPR012934">
    <property type="entry name" value="Znf_AD"/>
</dbReference>
<name>A0A4C1XX86_EUMVA</name>
<feature type="binding site" evidence="1">
    <location>
        <position position="93"/>
    </location>
    <ligand>
        <name>Zn(2+)</name>
        <dbReference type="ChEBI" id="CHEBI:29105"/>
    </ligand>
</feature>
<evidence type="ECO:0000256" key="2">
    <source>
        <dbReference type="SAM" id="MobiDB-lite"/>
    </source>
</evidence>
<feature type="binding site" evidence="1">
    <location>
        <position position="90"/>
    </location>
    <ligand>
        <name>Zn(2+)</name>
        <dbReference type="ChEBI" id="CHEBI:29105"/>
    </ligand>
</feature>
<keyword evidence="1" id="KW-0479">Metal-binding</keyword>
<dbReference type="PROSITE" id="PS00028">
    <property type="entry name" value="ZINC_FINGER_C2H2_1"/>
    <property type="match status" value="1"/>
</dbReference>
<organism evidence="4 5">
    <name type="scientific">Eumeta variegata</name>
    <name type="common">Bagworm moth</name>
    <name type="synonym">Eumeta japonica</name>
    <dbReference type="NCBI Taxonomy" id="151549"/>
    <lineage>
        <taxon>Eukaryota</taxon>
        <taxon>Metazoa</taxon>
        <taxon>Ecdysozoa</taxon>
        <taxon>Arthropoda</taxon>
        <taxon>Hexapoda</taxon>
        <taxon>Insecta</taxon>
        <taxon>Pterygota</taxon>
        <taxon>Neoptera</taxon>
        <taxon>Endopterygota</taxon>
        <taxon>Lepidoptera</taxon>
        <taxon>Glossata</taxon>
        <taxon>Ditrysia</taxon>
        <taxon>Tineoidea</taxon>
        <taxon>Psychidae</taxon>
        <taxon>Oiketicinae</taxon>
        <taxon>Eumeta</taxon>
    </lineage>
</organism>
<dbReference type="Pfam" id="PF07776">
    <property type="entry name" value="zf-AD"/>
    <property type="match status" value="1"/>
</dbReference>
<dbReference type="PROSITE" id="PS51915">
    <property type="entry name" value="ZAD"/>
    <property type="match status" value="1"/>
</dbReference>
<dbReference type="GO" id="GO:0008270">
    <property type="term" value="F:zinc ion binding"/>
    <property type="evidence" value="ECO:0007669"/>
    <property type="project" value="UniProtKB-UniRule"/>
</dbReference>
<protein>
    <recommendedName>
        <fullName evidence="3">ZAD domain-containing protein</fullName>
    </recommendedName>
</protein>
<evidence type="ECO:0000313" key="4">
    <source>
        <dbReference type="EMBL" id="GBP67770.1"/>
    </source>
</evidence>
<feature type="binding site" evidence="1">
    <location>
        <position position="47"/>
    </location>
    <ligand>
        <name>Zn(2+)</name>
        <dbReference type="ChEBI" id="CHEBI:29105"/>
    </ligand>
</feature>
<sequence>MAKKTKAKSKAKAAASAKTNTPTAIIREEAIAAVLSSVNQAIRSKVCRLCETKDGPFLQIFSPDKVLSKKMQELLPFVINETDGLPHKICFRCSAKVEELHEFIQKCLKTQYSLNKTYGVKDELIMKTNTRKIWEEKLNKSNMSNDDICDALIKKAMEGIKDLPSNAEISNEAEPVLKEKLQEHTEPTTSVETITSQCIEQTEKGSDNNVNLMKDVKISLNKVQNSKQNDHIPSPRTTRASKAESKNSEIKLDNMNQKPDIKSENIVNEVEIKNESEITTENVSNKQQERTTNLQMDFIDLENSSQKKAEKSFDIMDHVTSIKVNGVGFLFQCKLCNRNFLKKEVVLSHACAKTGVPKVDCFKSVVNVEQPKNPPSNIKFITRKIPDSIKEPVEVEILKKNIEIEASKEVPPPKPKPKIGPASKVKKSTNIDSLPSTSMNNIRTNPSTPSQNIPPLLQMPVHIPGMVNRFKLVPGPNNSFTLVEDVSMVDVSNAIKNPEDGLPKPSTIVDLGAKTNKKPKKSASNSNNIGNQEIIDLEDDSVPGVESSHIDNNIPSKEQVFSKEQPYPVGLFQTIPRSQPQATASFAAPAIKKQSYTVVQTGDPSKLVISTKTQSTSESRAEPTVTSKPKKNKKSKLITQNDKKEQPFNVTIEDNAPQQPFNSQLFSFVNVDPLLQPSYVLPTNNIIQESQITTSTPTNTRKDVYPCHLCTEVFKAEKKYLAHIQIHYEHLNKQSNVGVSARKRSRRS</sequence>
<proteinExistence type="predicted"/>
<dbReference type="SUPFAM" id="SSF57716">
    <property type="entry name" value="Glucocorticoid receptor-like (DNA-binding domain)"/>
    <property type="match status" value="1"/>
</dbReference>
<dbReference type="Proteomes" id="UP000299102">
    <property type="component" value="Unassembled WGS sequence"/>
</dbReference>
<evidence type="ECO:0000313" key="5">
    <source>
        <dbReference type="Proteomes" id="UP000299102"/>
    </source>
</evidence>
<dbReference type="SMART" id="SM00868">
    <property type="entry name" value="zf-AD"/>
    <property type="match status" value="1"/>
</dbReference>
<feature type="region of interest" description="Disordered" evidence="2">
    <location>
        <begin position="225"/>
        <end position="248"/>
    </location>
</feature>
<dbReference type="GO" id="GO:0005634">
    <property type="term" value="C:nucleus"/>
    <property type="evidence" value="ECO:0007669"/>
    <property type="project" value="InterPro"/>
</dbReference>
<gene>
    <name evidence="4" type="ORF">EVAR_22171_1</name>
</gene>
<dbReference type="Gene3D" id="3.40.1800.20">
    <property type="match status" value="1"/>
</dbReference>
<dbReference type="STRING" id="151549.A0A4C1XX86"/>
<feature type="region of interest" description="Disordered" evidence="2">
    <location>
        <begin position="609"/>
        <end position="646"/>
    </location>
</feature>
<keyword evidence="5" id="KW-1185">Reference proteome</keyword>
<dbReference type="InterPro" id="IPR013087">
    <property type="entry name" value="Znf_C2H2_type"/>
</dbReference>
<dbReference type="AlphaFoldDB" id="A0A4C1XX86"/>
<feature type="compositionally biased region" description="Polar residues" evidence="2">
    <location>
        <begin position="609"/>
        <end position="618"/>
    </location>
</feature>
<accession>A0A4C1XX86</accession>
<keyword evidence="1" id="KW-0862">Zinc</keyword>
<keyword evidence="1" id="KW-0863">Zinc-finger</keyword>
<feature type="compositionally biased region" description="Polar residues" evidence="2">
    <location>
        <begin position="428"/>
        <end position="453"/>
    </location>
</feature>
<evidence type="ECO:0000256" key="1">
    <source>
        <dbReference type="PROSITE-ProRule" id="PRU01263"/>
    </source>
</evidence>
<dbReference type="EMBL" id="BGZK01000991">
    <property type="protein sequence ID" value="GBP67770.1"/>
    <property type="molecule type" value="Genomic_DNA"/>
</dbReference>
<reference evidence="4 5" key="1">
    <citation type="journal article" date="2019" name="Commun. Biol.">
        <title>The bagworm genome reveals a unique fibroin gene that provides high tensile strength.</title>
        <authorList>
            <person name="Kono N."/>
            <person name="Nakamura H."/>
            <person name="Ohtoshi R."/>
            <person name="Tomita M."/>
            <person name="Numata K."/>
            <person name="Arakawa K."/>
        </authorList>
    </citation>
    <scope>NUCLEOTIDE SEQUENCE [LARGE SCALE GENOMIC DNA]</scope>
</reference>
<evidence type="ECO:0000259" key="3">
    <source>
        <dbReference type="PROSITE" id="PS51915"/>
    </source>
</evidence>
<dbReference type="OrthoDB" id="7959595at2759"/>
<feature type="domain" description="ZAD" evidence="3">
    <location>
        <begin position="45"/>
        <end position="117"/>
    </location>
</feature>
<feature type="binding site" evidence="1">
    <location>
        <position position="50"/>
    </location>
    <ligand>
        <name>Zn(2+)</name>
        <dbReference type="ChEBI" id="CHEBI:29105"/>
    </ligand>
</feature>
<comment type="caution">
    <text evidence="4">The sequence shown here is derived from an EMBL/GenBank/DDBJ whole genome shotgun (WGS) entry which is preliminary data.</text>
</comment>
<feature type="region of interest" description="Disordered" evidence="2">
    <location>
        <begin position="408"/>
        <end position="455"/>
    </location>
</feature>